<feature type="compositionally biased region" description="Polar residues" evidence="1">
    <location>
        <begin position="125"/>
        <end position="148"/>
    </location>
</feature>
<evidence type="ECO:0000256" key="1">
    <source>
        <dbReference type="SAM" id="MobiDB-lite"/>
    </source>
</evidence>
<sequence length="767" mass="83612">MTSTNPNPSHEPPRSPATPPPSSHAMTSSPPSSPSSSDLPHSDDEALTDLSDSWMEVESSVAPSVLGDLSDTSSDSQDQDHESRSNFLASADREDSDNDDHDTQHDAVVINGSPSLAGGDYTDAEASTSKLGSSMDTIQQDLDESTSSSQIRLIFPDPGASFSTISDSFSEGVTPNAVNMNAHPFLQPENKEGPRADAEPDKSLKSSPRRRSSPIKRGIEGSWLHSSSKLWEISSPATQGHEYELLSSTDDMKVCDNQFNVGNLNKAGPILTYMGLQYPLAEADNQEEHGARDDRFRVTPEVIEDLTSLDHRAKGEPTEDTGSKNIIKKWMSVIALASVLSVAFGSYAVFRPLDILTHESAALVQSTESPKCYTLWAPSISSLLEPKPLTADNIDAGKPPGVIADLQIIKQALSTFSTPSKKAEMALQASTTNTPRAGADMKEVPRRPTSGSSTSCCSVAVRRDQVVALTVPPSTTPFDHRSMAEKWSQKLLGSEQPKTFRQKNVSSSIVPKPDCACDLLTMLRSEVLSRLRGIAQPTKTYALMTSRYIDYLLGPIFASLDKELGDLLNFVLRLGKLASSASHTVFSRASRGAIVLSSNLRQTQSNISNFFTSHKPASGEESLARAQAMLDTLSDYVEARLDGLSEMIEEQADTMQEKGMDSIKKAKRGLDKLIRDAKRLGKDGQGKAMQIKMDVGKDGPLPFKQMTSKREKRAKHVHRSGRRKIEERDVRLKKFEIPKVSYPPPQPPSRAKRIFDMIHHGAVALVV</sequence>
<feature type="compositionally biased region" description="Low complexity" evidence="1">
    <location>
        <begin position="23"/>
        <end position="39"/>
    </location>
</feature>
<comment type="caution">
    <text evidence="2">The sequence shown here is derived from an EMBL/GenBank/DDBJ whole genome shotgun (WGS) entry which is preliminary data.</text>
</comment>
<evidence type="ECO:0000313" key="3">
    <source>
        <dbReference type="Proteomes" id="UP001388673"/>
    </source>
</evidence>
<gene>
    <name evidence="2" type="ORF">IAR55_000901</name>
</gene>
<dbReference type="AlphaFoldDB" id="A0AAW0Z4C0"/>
<reference evidence="2 3" key="1">
    <citation type="journal article" date="2024" name="bioRxiv">
        <title>Comparative genomics of Cryptococcus and Kwoniella reveals pathogenesis evolution and contrasting karyotype dynamics via intercentromeric recombination or chromosome fusion.</title>
        <authorList>
            <person name="Coelho M.A."/>
            <person name="David-Palma M."/>
            <person name="Shea T."/>
            <person name="Bowers K."/>
            <person name="McGinley-Smith S."/>
            <person name="Mohammad A.W."/>
            <person name="Gnirke A."/>
            <person name="Yurkov A.M."/>
            <person name="Nowrousian M."/>
            <person name="Sun S."/>
            <person name="Cuomo C.A."/>
            <person name="Heitman J."/>
        </authorList>
    </citation>
    <scope>NUCLEOTIDE SEQUENCE [LARGE SCALE GENOMIC DNA]</scope>
    <source>
        <strain evidence="2 3">CBS 13917</strain>
    </source>
</reference>
<evidence type="ECO:0000313" key="2">
    <source>
        <dbReference type="EMBL" id="KAK8865754.1"/>
    </source>
</evidence>
<dbReference type="KEGG" id="kne:92178160"/>
<feature type="compositionally biased region" description="Basic residues" evidence="1">
    <location>
        <begin position="710"/>
        <end position="722"/>
    </location>
</feature>
<dbReference type="EMBL" id="JBCAWK010000002">
    <property type="protein sequence ID" value="KAK8865754.1"/>
    <property type="molecule type" value="Genomic_DNA"/>
</dbReference>
<feature type="region of interest" description="Disordered" evidence="1">
    <location>
        <begin position="1"/>
        <end position="148"/>
    </location>
</feature>
<feature type="region of interest" description="Disordered" evidence="1">
    <location>
        <begin position="709"/>
        <end position="729"/>
    </location>
</feature>
<feature type="compositionally biased region" description="Low complexity" evidence="1">
    <location>
        <begin position="64"/>
        <end position="76"/>
    </location>
</feature>
<accession>A0AAW0Z4C0</accession>
<keyword evidence="3" id="KW-1185">Reference proteome</keyword>
<dbReference type="Proteomes" id="UP001388673">
    <property type="component" value="Unassembled WGS sequence"/>
</dbReference>
<feature type="region of interest" description="Disordered" evidence="1">
    <location>
        <begin position="175"/>
        <end position="219"/>
    </location>
</feature>
<dbReference type="RefSeq" id="XP_066805233.1">
    <property type="nucleotide sequence ID" value="XM_066944032.1"/>
</dbReference>
<feature type="compositionally biased region" description="Basic and acidic residues" evidence="1">
    <location>
        <begin position="189"/>
        <end position="204"/>
    </location>
</feature>
<feature type="region of interest" description="Disordered" evidence="1">
    <location>
        <begin position="435"/>
        <end position="455"/>
    </location>
</feature>
<name>A0AAW0Z4C0_9TREE</name>
<proteinExistence type="predicted"/>
<protein>
    <submittedName>
        <fullName evidence="2">Uncharacterized protein</fullName>
    </submittedName>
</protein>
<organism evidence="2 3">
    <name type="scientific">Kwoniella newhampshirensis</name>
    <dbReference type="NCBI Taxonomy" id="1651941"/>
    <lineage>
        <taxon>Eukaryota</taxon>
        <taxon>Fungi</taxon>
        <taxon>Dikarya</taxon>
        <taxon>Basidiomycota</taxon>
        <taxon>Agaricomycotina</taxon>
        <taxon>Tremellomycetes</taxon>
        <taxon>Tremellales</taxon>
        <taxon>Cryptococcaceae</taxon>
        <taxon>Kwoniella</taxon>
    </lineage>
</organism>
<dbReference type="GeneID" id="92178160"/>